<evidence type="ECO:0000256" key="1">
    <source>
        <dbReference type="ARBA" id="ARBA00008779"/>
    </source>
</evidence>
<dbReference type="PANTHER" id="PTHR42693:SF33">
    <property type="entry name" value="ARYLSULFATASE"/>
    <property type="match status" value="1"/>
</dbReference>
<dbReference type="InterPro" id="IPR000917">
    <property type="entry name" value="Sulfatase_N"/>
</dbReference>
<dbReference type="PANTHER" id="PTHR42693">
    <property type="entry name" value="ARYLSULFATASE FAMILY MEMBER"/>
    <property type="match status" value="1"/>
</dbReference>
<comment type="similarity">
    <text evidence="1">Belongs to the sulfatase family.</text>
</comment>
<evidence type="ECO:0000313" key="3">
    <source>
        <dbReference type="EMBL" id="QDU69095.1"/>
    </source>
</evidence>
<dbReference type="GO" id="GO:0047753">
    <property type="term" value="F:choline-sulfatase activity"/>
    <property type="evidence" value="ECO:0007669"/>
    <property type="project" value="UniProtKB-EC"/>
</dbReference>
<dbReference type="Proteomes" id="UP000316921">
    <property type="component" value="Chromosome"/>
</dbReference>
<keyword evidence="3" id="KW-0378">Hydrolase</keyword>
<organism evidence="3 4">
    <name type="scientific">Engelhardtia mirabilis</name>
    <dbReference type="NCBI Taxonomy" id="2528011"/>
    <lineage>
        <taxon>Bacteria</taxon>
        <taxon>Pseudomonadati</taxon>
        <taxon>Planctomycetota</taxon>
        <taxon>Planctomycetia</taxon>
        <taxon>Planctomycetia incertae sedis</taxon>
        <taxon>Engelhardtia</taxon>
    </lineage>
</organism>
<dbReference type="PROSITE" id="PS51257">
    <property type="entry name" value="PROKAR_LIPOPROTEIN"/>
    <property type="match status" value="1"/>
</dbReference>
<evidence type="ECO:0000313" key="4">
    <source>
        <dbReference type="Proteomes" id="UP000316921"/>
    </source>
</evidence>
<dbReference type="SUPFAM" id="SSF53649">
    <property type="entry name" value="Alkaline phosphatase-like"/>
    <property type="match status" value="1"/>
</dbReference>
<dbReference type="KEGG" id="pbap:Pla133_42110"/>
<accession>A0A518BQ39</accession>
<keyword evidence="4" id="KW-1185">Reference proteome</keyword>
<dbReference type="EMBL" id="CP036287">
    <property type="protein sequence ID" value="QDU69095.1"/>
    <property type="molecule type" value="Genomic_DNA"/>
</dbReference>
<dbReference type="InterPro" id="IPR050738">
    <property type="entry name" value="Sulfatase"/>
</dbReference>
<dbReference type="CDD" id="cd16148">
    <property type="entry name" value="sulfatase_like"/>
    <property type="match status" value="1"/>
</dbReference>
<dbReference type="RefSeq" id="WP_145068685.1">
    <property type="nucleotide sequence ID" value="NZ_CP036287.1"/>
</dbReference>
<dbReference type="EC" id="3.1.6.6" evidence="3"/>
<sequence>MRRLLAPLALLAIVSGCGSKPERALTPQELARMSRLERLEMIDWESGHPIIDSLLDGIEVARLEVAKEITQWRASGGTTWRNDEGRLVVRADEGGDRVVVDRGGLNLKGTSVDALLIDVEVVEPAEVRVVTFTQPEKGGKVEPREHKLSVPAGGHRLDIPLAEAGVLSALRIDLPNLASLGSIGANRRQFDLAASPTMGPHGYVDVGLGYLERNAKERKDIKAESRRGVPLLPGKFQLALYEGGGHPLLFSALALSKGAVAAGDTVEIEVLAREAVDADPSSGTKVIHRQTLKASKDSNLWFPFKVELPGGPGESWEVFFRATGGKADRVNAIVAAPVLVRCDVPRPPDLVLVTADTLRADHIGANRKALGLGPLPGLATPFIDSLAAAGVNFVDAMAASNATSPSHSTILTGLYARDHRVRNNERVLDEQAVTLAELIRDDYYCVASVTARHLNSPASGLGQGFDLFYEVPLPIEGGWTFGIPKTLDDLPPVNLDDYNQRGAAFANPRLEQFLAESGELPLFLWTHYFDPHSPYVVRDEIAEKYLLPEDPSQPPFLQQIAEARAKYRGLDVEPEMALQMFLIDVPALAFTAPYHSIDRLKSLYAAGITQYDTDLSELFAKLESQDRDPIVVFTADHGESLGERDIWFGHEGTYDNTLRVPLIIGGPGIEGGRVDRAPVSTVDIVPTLLGLLDIEGPEYLPGVDILTSPPPADRRRWFQHAGDLTVGFREGDRHAFMITRDHLIGTYQKPQARGAVVVEVDGEAVEVSEEEAKQVTDEIRDWMFAPVINLHELNVQLSASDRAGLRALGYAGD</sequence>
<dbReference type="Pfam" id="PF00884">
    <property type="entry name" value="Sulfatase"/>
    <property type="match status" value="1"/>
</dbReference>
<gene>
    <name evidence="3" type="primary">betC_23</name>
    <name evidence="3" type="ORF">Pla133_42110</name>
</gene>
<dbReference type="AlphaFoldDB" id="A0A518BQ39"/>
<protein>
    <submittedName>
        <fullName evidence="3">Choline-sulfatase</fullName>
        <ecNumber evidence="3">3.1.6.6</ecNumber>
    </submittedName>
</protein>
<feature type="domain" description="Sulfatase N-terminal" evidence="2">
    <location>
        <begin position="348"/>
        <end position="694"/>
    </location>
</feature>
<proteinExistence type="inferred from homology"/>
<dbReference type="GO" id="GO:0004065">
    <property type="term" value="F:arylsulfatase activity"/>
    <property type="evidence" value="ECO:0007669"/>
    <property type="project" value="TreeGrafter"/>
</dbReference>
<dbReference type="InterPro" id="IPR017850">
    <property type="entry name" value="Alkaline_phosphatase_core_sf"/>
</dbReference>
<evidence type="ECO:0000259" key="2">
    <source>
        <dbReference type="Pfam" id="PF00884"/>
    </source>
</evidence>
<reference evidence="3 4" key="1">
    <citation type="submission" date="2019-02" db="EMBL/GenBank/DDBJ databases">
        <title>Deep-cultivation of Planctomycetes and their phenomic and genomic characterization uncovers novel biology.</title>
        <authorList>
            <person name="Wiegand S."/>
            <person name="Jogler M."/>
            <person name="Boedeker C."/>
            <person name="Pinto D."/>
            <person name="Vollmers J."/>
            <person name="Rivas-Marin E."/>
            <person name="Kohn T."/>
            <person name="Peeters S.H."/>
            <person name="Heuer A."/>
            <person name="Rast P."/>
            <person name="Oberbeckmann S."/>
            <person name="Bunk B."/>
            <person name="Jeske O."/>
            <person name="Meyerdierks A."/>
            <person name="Storesund J.E."/>
            <person name="Kallscheuer N."/>
            <person name="Luecker S."/>
            <person name="Lage O.M."/>
            <person name="Pohl T."/>
            <person name="Merkel B.J."/>
            <person name="Hornburger P."/>
            <person name="Mueller R.-W."/>
            <person name="Bruemmer F."/>
            <person name="Labrenz M."/>
            <person name="Spormann A.M."/>
            <person name="Op den Camp H."/>
            <person name="Overmann J."/>
            <person name="Amann R."/>
            <person name="Jetten M.S.M."/>
            <person name="Mascher T."/>
            <person name="Medema M.H."/>
            <person name="Devos D.P."/>
            <person name="Kaster A.-K."/>
            <person name="Ovreas L."/>
            <person name="Rohde M."/>
            <person name="Galperin M.Y."/>
            <person name="Jogler C."/>
        </authorList>
    </citation>
    <scope>NUCLEOTIDE SEQUENCE [LARGE SCALE GENOMIC DNA]</scope>
    <source>
        <strain evidence="3 4">Pla133</strain>
    </source>
</reference>
<dbReference type="Gene3D" id="3.40.720.10">
    <property type="entry name" value="Alkaline Phosphatase, subunit A"/>
    <property type="match status" value="1"/>
</dbReference>
<name>A0A518BQ39_9BACT</name>